<dbReference type="InterPro" id="IPR041305">
    <property type="entry name" value="IL4_i_Ig"/>
</dbReference>
<evidence type="ECO:0000313" key="4">
    <source>
        <dbReference type="WBParaSite" id="TREG1_59360.1"/>
    </source>
</evidence>
<dbReference type="SUPFAM" id="SSF49695">
    <property type="entry name" value="gamma-Crystallin-like"/>
    <property type="match status" value="1"/>
</dbReference>
<feature type="chain" id="PRO_5041720864" description="Interleukin-4 inducing immunoglobulin-binding domain-containing protein" evidence="1">
    <location>
        <begin position="20"/>
        <end position="198"/>
    </location>
</feature>
<evidence type="ECO:0000256" key="1">
    <source>
        <dbReference type="SAM" id="SignalP"/>
    </source>
</evidence>
<protein>
    <recommendedName>
        <fullName evidence="2">Interleukin-4 inducing immunoglobulin-binding domain-containing protein</fullName>
    </recommendedName>
</protein>
<name>A0AA85K7C3_TRIRE</name>
<reference evidence="4" key="2">
    <citation type="submission" date="2023-11" db="UniProtKB">
        <authorList>
            <consortium name="WormBaseParasite"/>
        </authorList>
    </citation>
    <scope>IDENTIFICATION</scope>
</reference>
<sequence>MLIRLNLLVILVLLHLILCLSEIKTQNPEVSDIRLPQGIDSSSSRSLYGRYSQRNCLLLYTGIYQQGYRMEVCYSTGQLTLYQMWNTQSICAPWGSWYGYPIYWLVYERPQFTGSYIYFTPGACVDNIRQYGLQSVSSVLLCLQISSYQSYNYYPQLTCYYPQQSWRQYTPISSMNSGNSQAFPIALAQKSLNNQTNG</sequence>
<keyword evidence="1" id="KW-0732">Signal</keyword>
<reference evidence="3" key="1">
    <citation type="submission" date="2022-06" db="EMBL/GenBank/DDBJ databases">
        <authorList>
            <person name="Berger JAMES D."/>
            <person name="Berger JAMES D."/>
        </authorList>
    </citation>
    <scope>NUCLEOTIDE SEQUENCE [LARGE SCALE GENOMIC DNA]</scope>
</reference>
<feature type="signal peptide" evidence="1">
    <location>
        <begin position="1"/>
        <end position="19"/>
    </location>
</feature>
<dbReference type="InterPro" id="IPR011024">
    <property type="entry name" value="G_crystallin-like"/>
</dbReference>
<dbReference type="Gene3D" id="2.60.20.10">
    <property type="entry name" value="Crystallins"/>
    <property type="match status" value="1"/>
</dbReference>
<dbReference type="AlphaFoldDB" id="A0AA85K7C3"/>
<proteinExistence type="predicted"/>
<dbReference type="Proteomes" id="UP000050795">
    <property type="component" value="Unassembled WGS sequence"/>
</dbReference>
<evidence type="ECO:0000259" key="2">
    <source>
        <dbReference type="Pfam" id="PF18258"/>
    </source>
</evidence>
<evidence type="ECO:0000313" key="3">
    <source>
        <dbReference type="Proteomes" id="UP000050795"/>
    </source>
</evidence>
<feature type="domain" description="Interleukin-4 inducing immunoglobulin-binding" evidence="2">
    <location>
        <begin position="56"/>
        <end position="144"/>
    </location>
</feature>
<organism evidence="3 4">
    <name type="scientific">Trichobilharzia regenti</name>
    <name type="common">Nasal bird schistosome</name>
    <dbReference type="NCBI Taxonomy" id="157069"/>
    <lineage>
        <taxon>Eukaryota</taxon>
        <taxon>Metazoa</taxon>
        <taxon>Spiralia</taxon>
        <taxon>Lophotrochozoa</taxon>
        <taxon>Platyhelminthes</taxon>
        <taxon>Trematoda</taxon>
        <taxon>Digenea</taxon>
        <taxon>Strigeidida</taxon>
        <taxon>Schistosomatoidea</taxon>
        <taxon>Schistosomatidae</taxon>
        <taxon>Trichobilharzia</taxon>
    </lineage>
</organism>
<accession>A0AA85K7C3</accession>
<dbReference type="Pfam" id="PF18258">
    <property type="entry name" value="IL4_i_Ig"/>
    <property type="match status" value="1"/>
</dbReference>
<keyword evidence="3" id="KW-1185">Reference proteome</keyword>
<dbReference type="WBParaSite" id="TREG1_59360.1">
    <property type="protein sequence ID" value="TREG1_59360.1"/>
    <property type="gene ID" value="TREG1_59360"/>
</dbReference>